<organism evidence="1 2">
    <name type="scientific">Candidatus Hakubella thermalkaliphila</name>
    <dbReference type="NCBI Taxonomy" id="2754717"/>
    <lineage>
        <taxon>Bacteria</taxon>
        <taxon>Bacillati</taxon>
        <taxon>Actinomycetota</taxon>
        <taxon>Actinomycetota incertae sedis</taxon>
        <taxon>Candidatus Hakubellales</taxon>
        <taxon>Candidatus Hakubellaceae</taxon>
        <taxon>Candidatus Hakubella</taxon>
    </lineage>
</organism>
<evidence type="ECO:0000313" key="1">
    <source>
        <dbReference type="EMBL" id="GFP20918.1"/>
    </source>
</evidence>
<dbReference type="EMBL" id="BLRV01000007">
    <property type="protein sequence ID" value="GFP20918.1"/>
    <property type="molecule type" value="Genomic_DNA"/>
</dbReference>
<gene>
    <name evidence="1" type="ORF">HKBW3S06_00145</name>
</gene>
<evidence type="ECO:0000313" key="2">
    <source>
        <dbReference type="Proteomes" id="UP000580051"/>
    </source>
</evidence>
<comment type="caution">
    <text evidence="1">The sequence shown here is derived from an EMBL/GenBank/DDBJ whole genome shotgun (WGS) entry which is preliminary data.</text>
</comment>
<proteinExistence type="predicted"/>
<dbReference type="Proteomes" id="UP000580051">
    <property type="component" value="Unassembled WGS sequence"/>
</dbReference>
<name>A0A6V8NKY1_9ACTN</name>
<reference evidence="1 2" key="1">
    <citation type="journal article" date="2020" name="Front. Microbiol.">
        <title>Single-cell genomics of novel Actinobacteria with the Wood-Ljungdahl pathway discovered in a serpentinizing system.</title>
        <authorList>
            <person name="Merino N."/>
            <person name="Kawai M."/>
            <person name="Boyd E.S."/>
            <person name="Colman D.R."/>
            <person name="McGlynn S.E."/>
            <person name="Nealson K.H."/>
            <person name="Kurokawa K."/>
            <person name="Hongoh Y."/>
        </authorList>
    </citation>
    <scope>NUCLEOTIDE SEQUENCE [LARGE SCALE GENOMIC DNA]</scope>
    <source>
        <strain evidence="1 2">S06</strain>
    </source>
</reference>
<protein>
    <submittedName>
        <fullName evidence="1">Uncharacterized protein</fullName>
    </submittedName>
</protein>
<dbReference type="AlphaFoldDB" id="A0A6V8NKY1"/>
<feature type="non-terminal residue" evidence="1">
    <location>
        <position position="1"/>
    </location>
</feature>
<accession>A0A6V8NKY1</accession>
<sequence>MILTIFRKALEAGVDIISLEVRKSNLIAQELYRQFEFHQGGSQTPLLCGQPGGCSGYVSFRAHYNQTGVANDHITDLGHKIVAAMVPNLELELPPGPGRRENLFLDLGYLIQISILHGQYGYFIQGRTKRTRFLYPGTFYFTKPGSCPDFTLTYWPTLKSPTLTKTQVARRLRLLLQVTPRLLPPEYVPGPA</sequence>